<evidence type="ECO:0000313" key="3">
    <source>
        <dbReference type="Proteomes" id="UP001652623"/>
    </source>
</evidence>
<dbReference type="AlphaFoldDB" id="A0A6P4A475"/>
<proteinExistence type="predicted"/>
<reference evidence="4" key="1">
    <citation type="submission" date="2025-08" db="UniProtKB">
        <authorList>
            <consortium name="RefSeq"/>
        </authorList>
    </citation>
    <scope>IDENTIFICATION</scope>
    <source>
        <tissue evidence="4">Seedling</tissue>
    </source>
</reference>
<protein>
    <submittedName>
        <fullName evidence="4">Dihydrofolate reductase</fullName>
    </submittedName>
</protein>
<dbReference type="Gene3D" id="3.40.50.1820">
    <property type="entry name" value="alpha/beta hydrolase"/>
    <property type="match status" value="1"/>
</dbReference>
<keyword evidence="3" id="KW-1185">Reference proteome</keyword>
<evidence type="ECO:0000256" key="1">
    <source>
        <dbReference type="SAM" id="MobiDB-lite"/>
    </source>
</evidence>
<dbReference type="RefSeq" id="XP_015888579.2">
    <property type="nucleotide sequence ID" value="XM_016033093.4"/>
</dbReference>
<dbReference type="SUPFAM" id="SSF53474">
    <property type="entry name" value="alpha/beta-Hydrolases"/>
    <property type="match status" value="1"/>
</dbReference>
<dbReference type="PANTHER" id="PTHR22778">
    <property type="entry name" value="OVARIAN CANCER GENE-2 PROTEIN-RELATED"/>
    <property type="match status" value="1"/>
</dbReference>
<dbReference type="InterPro" id="IPR005645">
    <property type="entry name" value="FSH-like_dom"/>
</dbReference>
<evidence type="ECO:0000259" key="2">
    <source>
        <dbReference type="Pfam" id="PF03959"/>
    </source>
</evidence>
<accession>A0A6P4A475</accession>
<dbReference type="PANTHER" id="PTHR22778:SF55">
    <property type="entry name" value="ESTERASE C25G4.2-LIKE"/>
    <property type="match status" value="1"/>
</dbReference>
<gene>
    <name evidence="4" type="primary">LOC107423518</name>
</gene>
<organism evidence="3 4">
    <name type="scientific">Ziziphus jujuba</name>
    <name type="common">Chinese jujube</name>
    <name type="synonym">Ziziphus sativa</name>
    <dbReference type="NCBI Taxonomy" id="326968"/>
    <lineage>
        <taxon>Eukaryota</taxon>
        <taxon>Viridiplantae</taxon>
        <taxon>Streptophyta</taxon>
        <taxon>Embryophyta</taxon>
        <taxon>Tracheophyta</taxon>
        <taxon>Spermatophyta</taxon>
        <taxon>Magnoliopsida</taxon>
        <taxon>eudicotyledons</taxon>
        <taxon>Gunneridae</taxon>
        <taxon>Pentapetalae</taxon>
        <taxon>rosids</taxon>
        <taxon>fabids</taxon>
        <taxon>Rosales</taxon>
        <taxon>Rhamnaceae</taxon>
        <taxon>Paliureae</taxon>
        <taxon>Ziziphus</taxon>
    </lineage>
</organism>
<evidence type="ECO:0000313" key="4">
    <source>
        <dbReference type="RefSeq" id="XP_015888579.2"/>
    </source>
</evidence>
<dbReference type="Proteomes" id="UP001652623">
    <property type="component" value="Chromosome 3"/>
</dbReference>
<dbReference type="Pfam" id="PF03959">
    <property type="entry name" value="FSH1"/>
    <property type="match status" value="1"/>
</dbReference>
<name>A0A6P4A475_ZIZJJ</name>
<dbReference type="GeneID" id="107423518"/>
<sequence>MEEPQKQKKMKILCLHGFRTSGSFLQKQISKWNPEIFAHFDMDFPDGIFPARGKSDIEGIFPPPYFEWFQFNKEFTEYENLEECISYLCEYITSKGPFDGLLGFSQGATLSALLLGYQAQGKVLKEHPPIKLFVSISGSKFRDPAITDVAYKDIIKVKSVHFIGEKDWLKVPSEDLLTAFENPLLIRHPQGHTVPRLDEEATLKLLGWTKDILQYYGAAPTTDTHKHENGETKEIGIEETNPKPVSEIQNQEKNTRETGAVEAMVQA</sequence>
<feature type="region of interest" description="Disordered" evidence="1">
    <location>
        <begin position="247"/>
        <end position="267"/>
    </location>
</feature>
<dbReference type="InterPro" id="IPR029058">
    <property type="entry name" value="AB_hydrolase_fold"/>
</dbReference>
<dbReference type="KEGG" id="zju:107423518"/>
<feature type="domain" description="Serine hydrolase" evidence="2">
    <location>
        <begin position="8"/>
        <end position="200"/>
    </location>
</feature>
<dbReference type="InParanoid" id="A0A6P4A475"/>